<dbReference type="PROSITE" id="PS01151">
    <property type="entry name" value="FIMBRIAL_USHER"/>
    <property type="match status" value="1"/>
</dbReference>
<comment type="similarity">
    <text evidence="2 10">Belongs to the fimbrial export usher family.</text>
</comment>
<keyword evidence="9 10" id="KW-0998">Cell outer membrane</keyword>
<comment type="caution">
    <text evidence="12">The sequence shown here is derived from an EMBL/GenBank/DDBJ whole genome shotgun (WGS) entry which is preliminary data.</text>
</comment>
<dbReference type="Gene3D" id="2.60.40.2070">
    <property type="match status" value="1"/>
</dbReference>
<dbReference type="Gene3D" id="3.10.20.410">
    <property type="match status" value="1"/>
</dbReference>
<dbReference type="NCBIfam" id="NF007337">
    <property type="entry name" value="PRK09828.1"/>
    <property type="match status" value="1"/>
</dbReference>
<dbReference type="InterPro" id="IPR001766">
    <property type="entry name" value="Fork_head_dom"/>
</dbReference>
<dbReference type="Pfam" id="PF00577">
    <property type="entry name" value="Usher"/>
    <property type="match status" value="1"/>
</dbReference>
<keyword evidence="8 10" id="KW-0472">Membrane</keyword>
<dbReference type="InterPro" id="IPR043142">
    <property type="entry name" value="PapC-like_C_sf"/>
</dbReference>
<dbReference type="InterPro" id="IPR037224">
    <property type="entry name" value="PapC_N_sf"/>
</dbReference>
<evidence type="ECO:0000256" key="1">
    <source>
        <dbReference type="ARBA" id="ARBA00004571"/>
    </source>
</evidence>
<dbReference type="Pfam" id="PF13953">
    <property type="entry name" value="PapC_C"/>
    <property type="match status" value="1"/>
</dbReference>
<accession>A0ABD7QAR2</accession>
<sequence>MFRDYRLSPMTLAIAAIIYCPETLAVTPTSPTLDQATQVAKQTTQNGSDDYVEFNDQLMMQGGKIDIKRYFKGNPTLPGDHDVNLFINNSKTISASVTFIDDGNGSAYPCITSALLTGIGVNHDELKDVDWSADNKTCIDLSTLLPQAKVHFNNAEQRLDIGIPQKYLLNLPKDYVDPSLWDSGINAAVLSYDLNAYHSYTHDTTSDSIYSGLMYGMNLGDWHFRSRGTASWNTDSSMQYRGQYTYLQRDISRIEGQLLIGESNTRGDYFDSYDVIGVRLYNDDRMLPGSVTGYAPVVHGTARTNAKVTIRQSGNVIYQSTVPPGPFDITDLNTTGFGDDLQVTIQEADGSEQHFAVPFSSVSQLLREGYSRWEVNAGQLKQGELRSDPNVFSATGALGLSSLFTGYTGFEATDNDYLAGILGLAVNTPIGGMAFDVTQSQMDLPESGRWTGQSYRVSYSKTFETTSTAINVAAWRNSTRHYLSLNNAMLMRDDELDDDQDQNDSSHWQIKNQFQINLNQPLVFAGESFGSFYITSSWIDYWQSTDQNTQYSLGYSNGLRWCNYSITAQRSYDGDNNKNDMLTFNISIPLDVFSESGGSLAGFTSSNSSFTSDLHGNDQLNTTASGTSEDTRYNYSVNASYQTIAGSGRDGNSSLSGVGGYGTYNSSHGPFSLSASTDTEGTRQWSLGASGGMVLHANGLTFTDKSISDNDTLVLIEAKGAKGSKVFNGESEIDSNGFAVGTGLNPFHRNDVALDVSTQENDVEITSTSATTAPHSGAVVLVKFDTVEGESYLMELNRSDKGFIPLGADIYDSADQWVGSVGQAGQGYARNLKPHDTLKVTWGKAADQSCYFTFQDSPKAEKIALSTKLPAQICIMQQR</sequence>
<evidence type="ECO:0000313" key="13">
    <source>
        <dbReference type="Proteomes" id="UP000291600"/>
    </source>
</evidence>
<proteinExistence type="inferred from homology"/>
<dbReference type="RefSeq" id="WP_130970476.1">
    <property type="nucleotide sequence ID" value="NZ_SITJ01000052.1"/>
</dbReference>
<dbReference type="InterPro" id="IPR000015">
    <property type="entry name" value="Fimb_usher"/>
</dbReference>
<dbReference type="Proteomes" id="UP000291600">
    <property type="component" value="Unassembled WGS sequence"/>
</dbReference>
<evidence type="ECO:0000256" key="9">
    <source>
        <dbReference type="ARBA" id="ARBA00023237"/>
    </source>
</evidence>
<name>A0ABD7QAR2_HAFAL</name>
<dbReference type="Gene3D" id="2.60.40.3110">
    <property type="match status" value="1"/>
</dbReference>
<dbReference type="GO" id="GO:0009279">
    <property type="term" value="C:cell outer membrane"/>
    <property type="evidence" value="ECO:0007669"/>
    <property type="project" value="UniProtKB-SubCell"/>
</dbReference>
<evidence type="ECO:0000256" key="8">
    <source>
        <dbReference type="ARBA" id="ARBA00023136"/>
    </source>
</evidence>
<dbReference type="AlphaFoldDB" id="A0ABD7QAR2"/>
<evidence type="ECO:0000256" key="7">
    <source>
        <dbReference type="ARBA" id="ARBA00023125"/>
    </source>
</evidence>
<evidence type="ECO:0000256" key="6">
    <source>
        <dbReference type="ARBA" id="ARBA00022729"/>
    </source>
</evidence>
<evidence type="ECO:0000256" key="2">
    <source>
        <dbReference type="ARBA" id="ARBA00008064"/>
    </source>
</evidence>
<dbReference type="Pfam" id="PF13954">
    <property type="entry name" value="PapC_N"/>
    <property type="match status" value="1"/>
</dbReference>
<evidence type="ECO:0000313" key="12">
    <source>
        <dbReference type="EMBL" id="TBL69511.1"/>
    </source>
</evidence>
<evidence type="ECO:0000256" key="4">
    <source>
        <dbReference type="ARBA" id="ARBA00022452"/>
    </source>
</evidence>
<keyword evidence="3 10" id="KW-0813">Transport</keyword>
<keyword evidence="5 10" id="KW-0812">Transmembrane</keyword>
<dbReference type="Gene3D" id="2.60.40.2610">
    <property type="entry name" value="Outer membrane usher protein FimD, plug domain"/>
    <property type="match status" value="1"/>
</dbReference>
<evidence type="ECO:0000256" key="10">
    <source>
        <dbReference type="RuleBase" id="RU003884"/>
    </source>
</evidence>
<dbReference type="PANTHER" id="PTHR30451:SF3">
    <property type="entry name" value="OUTER MEMBRANE USHER PROTEIN HTRE-RELATED"/>
    <property type="match status" value="1"/>
</dbReference>
<dbReference type="SUPFAM" id="SSF141729">
    <property type="entry name" value="FimD N-terminal domain-like"/>
    <property type="match status" value="1"/>
</dbReference>
<dbReference type="InterPro" id="IPR025885">
    <property type="entry name" value="PapC_N"/>
</dbReference>
<dbReference type="FunFam" id="2.60.40.3110:FF:000001">
    <property type="entry name" value="Putative fimbrial outer membrane usher"/>
    <property type="match status" value="1"/>
</dbReference>
<dbReference type="EMBL" id="SITJ01000052">
    <property type="protein sequence ID" value="TBL69511.1"/>
    <property type="molecule type" value="Genomic_DNA"/>
</dbReference>
<evidence type="ECO:0000256" key="5">
    <source>
        <dbReference type="ARBA" id="ARBA00022692"/>
    </source>
</evidence>
<comment type="subcellular location">
    <subcellularLocation>
        <location evidence="1 10">Cell outer membrane</location>
        <topology evidence="1 10">Multi-pass membrane protein</topology>
    </subcellularLocation>
</comment>
<keyword evidence="4" id="KW-1134">Transmembrane beta strand</keyword>
<reference evidence="12 13" key="1">
    <citation type="submission" date="2019-02" db="EMBL/GenBank/DDBJ databases">
        <title>Comparative genomic analysis of the Hafnia genus genomes.</title>
        <authorList>
            <person name="Zhiqiu Y."/>
            <person name="Chao Y."/>
            <person name="Yuhui D."/>
            <person name="Di H."/>
            <person name="Bin L."/>
        </authorList>
    </citation>
    <scope>NUCLEOTIDE SEQUENCE [LARGE SCALE GENOMIC DNA]</scope>
    <source>
        <strain evidence="12 13">PCM_1210</strain>
    </source>
</reference>
<evidence type="ECO:0000256" key="3">
    <source>
        <dbReference type="ARBA" id="ARBA00022448"/>
    </source>
</evidence>
<organism evidence="12 13">
    <name type="scientific">Hafnia alvei</name>
    <dbReference type="NCBI Taxonomy" id="569"/>
    <lineage>
        <taxon>Bacteria</taxon>
        <taxon>Pseudomonadati</taxon>
        <taxon>Pseudomonadota</taxon>
        <taxon>Gammaproteobacteria</taxon>
        <taxon>Enterobacterales</taxon>
        <taxon>Hafniaceae</taxon>
        <taxon>Hafnia</taxon>
    </lineage>
</organism>
<dbReference type="InterPro" id="IPR018030">
    <property type="entry name" value="Fimbrial_membr_usher_CS"/>
</dbReference>
<feature type="domain" description="Fork-head" evidence="11">
    <location>
        <begin position="433"/>
        <end position="510"/>
    </location>
</feature>
<keyword evidence="7" id="KW-0238">DNA-binding</keyword>
<protein>
    <submittedName>
        <fullName evidence="12">Outer membrane usher protein</fullName>
    </submittedName>
</protein>
<dbReference type="GO" id="GO:0003677">
    <property type="term" value="F:DNA binding"/>
    <property type="evidence" value="ECO:0007669"/>
    <property type="project" value="UniProtKB-KW"/>
</dbReference>
<keyword evidence="10" id="KW-1029">Fimbrium biogenesis</keyword>
<dbReference type="InterPro" id="IPR042186">
    <property type="entry name" value="FimD_plug_dom"/>
</dbReference>
<keyword evidence="6" id="KW-0732">Signal</keyword>
<gene>
    <name evidence="12" type="ORF">EYY96_04255</name>
</gene>
<evidence type="ECO:0000259" key="11">
    <source>
        <dbReference type="PROSITE" id="PS50039"/>
    </source>
</evidence>
<dbReference type="PANTHER" id="PTHR30451">
    <property type="entry name" value="OUTER MEMBRANE USHER PROTEIN"/>
    <property type="match status" value="1"/>
</dbReference>
<dbReference type="InterPro" id="IPR025949">
    <property type="entry name" value="PapC-like_C"/>
</dbReference>
<dbReference type="PROSITE" id="PS50039">
    <property type="entry name" value="FORK_HEAD_3"/>
    <property type="match status" value="1"/>
</dbReference>